<evidence type="ECO:0000313" key="2">
    <source>
        <dbReference type="EMBL" id="MDB8688613.1"/>
    </source>
</evidence>
<accession>A0A415RZ28</accession>
<keyword evidence="1" id="KW-0472">Membrane</keyword>
<evidence type="ECO:0000313" key="4">
    <source>
        <dbReference type="Proteomes" id="UP000285610"/>
    </source>
</evidence>
<feature type="transmembrane region" description="Helical" evidence="1">
    <location>
        <begin position="12"/>
        <end position="35"/>
    </location>
</feature>
<dbReference type="NCBIfam" id="TIGR02185">
    <property type="entry name" value="Trep_Strep"/>
    <property type="match status" value="1"/>
</dbReference>
<feature type="transmembrane region" description="Helical" evidence="1">
    <location>
        <begin position="64"/>
        <end position="80"/>
    </location>
</feature>
<organism evidence="3 4">
    <name type="scientific">Mediterraneibacter gnavus</name>
    <name type="common">Ruminococcus gnavus</name>
    <dbReference type="NCBI Taxonomy" id="33038"/>
    <lineage>
        <taxon>Bacteria</taxon>
        <taxon>Bacillati</taxon>
        <taxon>Bacillota</taxon>
        <taxon>Clostridia</taxon>
        <taxon>Lachnospirales</taxon>
        <taxon>Lachnospiraceae</taxon>
        <taxon>Mediterraneibacter</taxon>
    </lineage>
</organism>
<evidence type="ECO:0000256" key="1">
    <source>
        <dbReference type="SAM" id="Phobius"/>
    </source>
</evidence>
<feature type="transmembrane region" description="Helical" evidence="1">
    <location>
        <begin position="114"/>
        <end position="133"/>
    </location>
</feature>
<reference evidence="2" key="2">
    <citation type="submission" date="2023-01" db="EMBL/GenBank/DDBJ databases">
        <title>Human gut microbiome strain richness.</title>
        <authorList>
            <person name="Chen-Liaw A."/>
        </authorList>
    </citation>
    <scope>NUCLEOTIDE SEQUENCE</scope>
    <source>
        <strain evidence="2">RTP21484st1_H11_RTP21484_190118</strain>
    </source>
</reference>
<dbReference type="Proteomes" id="UP001212160">
    <property type="component" value="Unassembled WGS sequence"/>
</dbReference>
<feature type="transmembrane region" description="Helical" evidence="1">
    <location>
        <begin position="41"/>
        <end position="59"/>
    </location>
</feature>
<feature type="transmembrane region" description="Helical" evidence="1">
    <location>
        <begin position="162"/>
        <end position="186"/>
    </location>
</feature>
<proteinExistence type="predicted"/>
<dbReference type="EMBL" id="QRQE01000096">
    <property type="protein sequence ID" value="RHM67685.1"/>
    <property type="molecule type" value="Genomic_DNA"/>
</dbReference>
<keyword evidence="1" id="KW-1133">Transmembrane helix</keyword>
<name>A0A415RZ28_MEDGN</name>
<dbReference type="Pfam" id="PF09605">
    <property type="entry name" value="Trep_Strep"/>
    <property type="match status" value="1"/>
</dbReference>
<keyword evidence="1" id="KW-0812">Transmembrane</keyword>
<protein>
    <submittedName>
        <fullName evidence="2">MptD family putative ECF transporter S component</fullName>
    </submittedName>
    <submittedName>
        <fullName evidence="3">Trep_Strep domain-containing protein</fullName>
    </submittedName>
</protein>
<feature type="transmembrane region" description="Helical" evidence="1">
    <location>
        <begin position="86"/>
        <end position="102"/>
    </location>
</feature>
<reference evidence="3 4" key="1">
    <citation type="submission" date="2018-08" db="EMBL/GenBank/DDBJ databases">
        <title>A genome reference for cultivated species of the human gut microbiota.</title>
        <authorList>
            <person name="Zou Y."/>
            <person name="Xue W."/>
            <person name="Luo G."/>
        </authorList>
    </citation>
    <scope>NUCLEOTIDE SEQUENCE [LARGE SCALE GENOMIC DNA]</scope>
    <source>
        <strain evidence="3 4">AF33-12</strain>
    </source>
</reference>
<evidence type="ECO:0000313" key="3">
    <source>
        <dbReference type="EMBL" id="RHM67685.1"/>
    </source>
</evidence>
<dbReference type="RefSeq" id="WP_118445510.1">
    <property type="nucleotide sequence ID" value="NZ_JAQMLA010000105.1"/>
</dbReference>
<sequence length="196" mass="21580">MDIKMKLSVKDLINVGLFSVIYFIMFTIAGILGYIPVCVVILPLIAGVLGGIPFVLFVIKEQKFGAVTLMGLITGLLTFLVGQTWMSILFGLVFGLLGDVIMKTGDYKNWTRNVVGYCVFTLWTIGTMLPMWIMRDTFFANYRENGGTDAYIDAVMALTPNYMVLVIIVLAIVGGFLGTMLGKIVLKKHFEKAGIA</sequence>
<gene>
    <name evidence="3" type="ORF">DWZ50_19515</name>
    <name evidence="2" type="ORF">PNW85_18535</name>
</gene>
<dbReference type="EMBL" id="JAQMLA010000105">
    <property type="protein sequence ID" value="MDB8688613.1"/>
    <property type="molecule type" value="Genomic_DNA"/>
</dbReference>
<dbReference type="Proteomes" id="UP000285610">
    <property type="component" value="Unassembled WGS sequence"/>
</dbReference>
<comment type="caution">
    <text evidence="3">The sequence shown here is derived from an EMBL/GenBank/DDBJ whole genome shotgun (WGS) entry which is preliminary data.</text>
</comment>
<dbReference type="InterPro" id="IPR011733">
    <property type="entry name" value="CHP02185_IM"/>
</dbReference>
<dbReference type="AlphaFoldDB" id="A0A415RZ28"/>